<protein>
    <submittedName>
        <fullName evidence="2">Uncharacterized protein</fullName>
    </submittedName>
</protein>
<accession>A0A4Q4LYE5</accession>
<dbReference type="EMBL" id="PDXA01000091">
    <property type="protein sequence ID" value="RYN26404.1"/>
    <property type="molecule type" value="Genomic_DNA"/>
</dbReference>
<proteinExistence type="predicted"/>
<comment type="caution">
    <text evidence="2">The sequence shown here is derived from an EMBL/GenBank/DDBJ whole genome shotgun (WGS) entry which is preliminary data.</text>
</comment>
<sequence>MNSLFAIFTAALGVLSCTISATAVSRDHELSAGNPEISVDHMAVGHLEVIDPRFPGVTFAGTAQSVSEQIMALEPETLPDVDVDNMEIAQPRSLHGRSSVILQSFNRLSLGIRTDSVVDRSTATGAVPFLGGSLALMASML</sequence>
<evidence type="ECO:0000313" key="3">
    <source>
        <dbReference type="Proteomes" id="UP000292402"/>
    </source>
</evidence>
<evidence type="ECO:0000313" key="2">
    <source>
        <dbReference type="EMBL" id="RYN26404.1"/>
    </source>
</evidence>
<feature type="chain" id="PRO_5020503827" evidence="1">
    <location>
        <begin position="17"/>
        <end position="141"/>
    </location>
</feature>
<organism evidence="2 3">
    <name type="scientific">Alternaria tenuissima</name>
    <dbReference type="NCBI Taxonomy" id="119927"/>
    <lineage>
        <taxon>Eukaryota</taxon>
        <taxon>Fungi</taxon>
        <taxon>Dikarya</taxon>
        <taxon>Ascomycota</taxon>
        <taxon>Pezizomycotina</taxon>
        <taxon>Dothideomycetes</taxon>
        <taxon>Pleosporomycetidae</taxon>
        <taxon>Pleosporales</taxon>
        <taxon>Pleosporineae</taxon>
        <taxon>Pleosporaceae</taxon>
        <taxon>Alternaria</taxon>
        <taxon>Alternaria sect. Alternaria</taxon>
        <taxon>Alternaria alternata complex</taxon>
    </lineage>
</organism>
<dbReference type="Proteomes" id="UP000292402">
    <property type="component" value="Unassembled WGS sequence"/>
</dbReference>
<evidence type="ECO:0000256" key="1">
    <source>
        <dbReference type="SAM" id="SignalP"/>
    </source>
</evidence>
<dbReference type="AlphaFoldDB" id="A0A4Q4LYE5"/>
<gene>
    <name evidence="2" type="ORF">AA0114_g12628</name>
</gene>
<name>A0A4Q4LYE5_9PLEO</name>
<keyword evidence="1" id="KW-0732">Signal</keyword>
<feature type="signal peptide" evidence="1">
    <location>
        <begin position="1"/>
        <end position="16"/>
    </location>
</feature>
<reference evidence="3" key="1">
    <citation type="journal article" date="2019" name="bioRxiv">
        <title>Genomics, evolutionary history and diagnostics of the Alternaria alternata species group including apple and Asian pear pathotypes.</title>
        <authorList>
            <person name="Armitage A.D."/>
            <person name="Cockerton H.M."/>
            <person name="Sreenivasaprasad S."/>
            <person name="Woodhall J.W."/>
            <person name="Lane C.R."/>
            <person name="Harrison R.J."/>
            <person name="Clarkson J.P."/>
        </authorList>
    </citation>
    <scope>NUCLEOTIDE SEQUENCE [LARGE SCALE GENOMIC DNA]</scope>
    <source>
        <strain evidence="3">FERA 1082</strain>
    </source>
</reference>